<dbReference type="InterPro" id="IPR036291">
    <property type="entry name" value="NAD(P)-bd_dom_sf"/>
</dbReference>
<dbReference type="SUPFAM" id="SSF51735">
    <property type="entry name" value="NAD(P)-binding Rossmann-fold domains"/>
    <property type="match status" value="1"/>
</dbReference>
<name>A0A1L7X6G4_9HELO</name>
<evidence type="ECO:0000256" key="1">
    <source>
        <dbReference type="ARBA" id="ARBA00023002"/>
    </source>
</evidence>
<dbReference type="STRING" id="576137.A0A1L7X6G4"/>
<evidence type="ECO:0000313" key="3">
    <source>
        <dbReference type="Proteomes" id="UP000184330"/>
    </source>
</evidence>
<dbReference type="InterPro" id="IPR047122">
    <property type="entry name" value="Trans-enoyl_RdTase-like"/>
</dbReference>
<keyword evidence="3" id="KW-1185">Reference proteome</keyword>
<protein>
    <recommendedName>
        <fullName evidence="4">Enoyl reductase (ER) domain-containing protein</fullName>
    </recommendedName>
</protein>
<dbReference type="PANTHER" id="PTHR45348">
    <property type="entry name" value="HYPOTHETICAL OXIDOREDUCTASE (EUROFUNG)"/>
    <property type="match status" value="1"/>
</dbReference>
<dbReference type="GO" id="GO:0016651">
    <property type="term" value="F:oxidoreductase activity, acting on NAD(P)H"/>
    <property type="evidence" value="ECO:0007669"/>
    <property type="project" value="InterPro"/>
</dbReference>
<gene>
    <name evidence="2" type="ORF">PAC_10494</name>
</gene>
<dbReference type="Proteomes" id="UP000184330">
    <property type="component" value="Unassembled WGS sequence"/>
</dbReference>
<reference evidence="2 3" key="1">
    <citation type="submission" date="2016-03" db="EMBL/GenBank/DDBJ databases">
        <authorList>
            <person name="Ploux O."/>
        </authorList>
    </citation>
    <scope>NUCLEOTIDE SEQUENCE [LARGE SCALE GENOMIC DNA]</scope>
    <source>
        <strain evidence="2 3">UAMH 11012</strain>
    </source>
</reference>
<accession>A0A1L7X6G4</accession>
<keyword evidence="1" id="KW-0560">Oxidoreductase</keyword>
<evidence type="ECO:0008006" key="4">
    <source>
        <dbReference type="Google" id="ProtNLM"/>
    </source>
</evidence>
<organism evidence="2 3">
    <name type="scientific">Phialocephala subalpina</name>
    <dbReference type="NCBI Taxonomy" id="576137"/>
    <lineage>
        <taxon>Eukaryota</taxon>
        <taxon>Fungi</taxon>
        <taxon>Dikarya</taxon>
        <taxon>Ascomycota</taxon>
        <taxon>Pezizomycotina</taxon>
        <taxon>Leotiomycetes</taxon>
        <taxon>Helotiales</taxon>
        <taxon>Mollisiaceae</taxon>
        <taxon>Phialocephala</taxon>
        <taxon>Phialocephala fortinii species complex</taxon>
    </lineage>
</organism>
<dbReference type="EMBL" id="FJOG01000016">
    <property type="protein sequence ID" value="CZR60598.1"/>
    <property type="molecule type" value="Genomic_DNA"/>
</dbReference>
<dbReference type="OrthoDB" id="48317at2759"/>
<dbReference type="PANTHER" id="PTHR45348:SF2">
    <property type="entry name" value="ZINC-TYPE ALCOHOL DEHYDROGENASE-LIKE PROTEIN C2E1P3.01"/>
    <property type="match status" value="1"/>
</dbReference>
<evidence type="ECO:0000313" key="2">
    <source>
        <dbReference type="EMBL" id="CZR60598.1"/>
    </source>
</evidence>
<sequence>MGEVLTLDLRLSGCDARACYLCSGRKLSLQKAQAVTASPLIAIVPPTSMHLRFSSLMPITDFPVGGSFGDVVRPDEHSESHSLIGLILHTNPTYRRASTFQAPTLRASVDGHSLTMPTSRPPDGISFESAAVVPLGCSTAACAMFQEDFLNMQFPTEPRQKPVGKAVLIWGGSSSVGSNAIQLAVAAGYEVMTTALPRDFEYVKKLGASQVFDYNKPTIVKDLVNAFKGKRSQGQLIAFQAPLGLPVLKPGWHESPEDVQIKYVYGLSLKDNEVGKAIYEDFLPKALKSGAFVPAPEPLIAGKGLEYIQDAVYLQAKGTSAKKVVVSL</sequence>
<dbReference type="AlphaFoldDB" id="A0A1L7X6G4"/>
<proteinExistence type="predicted"/>
<dbReference type="Gene3D" id="3.40.50.720">
    <property type="entry name" value="NAD(P)-binding Rossmann-like Domain"/>
    <property type="match status" value="1"/>
</dbReference>
<dbReference type="Gene3D" id="3.90.180.10">
    <property type="entry name" value="Medium-chain alcohol dehydrogenases, catalytic domain"/>
    <property type="match status" value="1"/>
</dbReference>